<reference evidence="1 2" key="1">
    <citation type="submission" date="2018-10" db="EMBL/GenBank/DDBJ databases">
        <title>Sequencing the genomes of 1000 actinobacteria strains.</title>
        <authorList>
            <person name="Klenk H.-P."/>
        </authorList>
    </citation>
    <scope>NUCLEOTIDE SEQUENCE [LARGE SCALE GENOMIC DNA]</scope>
    <source>
        <strain evidence="1 2">DSM 45175</strain>
    </source>
</reference>
<gene>
    <name evidence="1" type="ORF">BDK92_2898</name>
</gene>
<evidence type="ECO:0000313" key="1">
    <source>
        <dbReference type="EMBL" id="RKR88570.1"/>
    </source>
</evidence>
<dbReference type="AlphaFoldDB" id="A0A495JHP0"/>
<evidence type="ECO:0000313" key="2">
    <source>
        <dbReference type="Proteomes" id="UP000277671"/>
    </source>
</evidence>
<dbReference type="EMBL" id="RBKT01000001">
    <property type="protein sequence ID" value="RKR88570.1"/>
    <property type="molecule type" value="Genomic_DNA"/>
</dbReference>
<name>A0A495JHP0_9ACTN</name>
<sequence length="269" mass="28958">MERVELADGTADAAAVREHAAQTAALEHAADAAAQTGHVWYVCYGSNMSLRRLNYYLAGGQPPSGALTYPGCRDKRQPERSLPVTLPGRVYFALEALAWTGGMAFYDAEDPGETPARAHLLTRSQFSDIMAQEMCFEPGSDLDLTEVLTHGRVVLGPGHYQALLYLGDLEGCPSFTFTAPWRRSEVELRSPSATYLRHLAAGLSETYGWSPQRIADYLSSRPGAAGHWSPGELVAVIDELPGVAADRNVTRYGESARESTPATVGAGIG</sequence>
<dbReference type="Gene3D" id="3.10.490.10">
    <property type="entry name" value="Gamma-glutamyl cyclotransferase-like"/>
    <property type="match status" value="1"/>
</dbReference>
<comment type="caution">
    <text evidence="1">The sequence shown here is derived from an EMBL/GenBank/DDBJ whole genome shotgun (WGS) entry which is preliminary data.</text>
</comment>
<keyword evidence="2" id="KW-1185">Reference proteome</keyword>
<dbReference type="RefSeq" id="WP_211349220.1">
    <property type="nucleotide sequence ID" value="NZ_RBKT01000001.1"/>
</dbReference>
<proteinExistence type="predicted"/>
<protein>
    <recommendedName>
        <fullName evidence="3">Histone deacetylase</fullName>
    </recommendedName>
</protein>
<accession>A0A495JHP0</accession>
<evidence type="ECO:0008006" key="3">
    <source>
        <dbReference type="Google" id="ProtNLM"/>
    </source>
</evidence>
<organism evidence="1 2">
    <name type="scientific">Micromonospora pisi</name>
    <dbReference type="NCBI Taxonomy" id="589240"/>
    <lineage>
        <taxon>Bacteria</taxon>
        <taxon>Bacillati</taxon>
        <taxon>Actinomycetota</taxon>
        <taxon>Actinomycetes</taxon>
        <taxon>Micromonosporales</taxon>
        <taxon>Micromonosporaceae</taxon>
        <taxon>Micromonospora</taxon>
    </lineage>
</organism>
<dbReference type="Proteomes" id="UP000277671">
    <property type="component" value="Unassembled WGS sequence"/>
</dbReference>